<evidence type="ECO:0000313" key="3">
    <source>
        <dbReference type="Proteomes" id="UP000596902"/>
    </source>
</evidence>
<dbReference type="Proteomes" id="UP000596902">
    <property type="component" value="Unassembled WGS sequence"/>
</dbReference>
<keyword evidence="3" id="KW-1185">Reference proteome</keyword>
<feature type="region of interest" description="Disordered" evidence="1">
    <location>
        <begin position="106"/>
        <end position="131"/>
    </location>
</feature>
<reference evidence="2" key="1">
    <citation type="submission" date="2020-01" db="EMBL/GenBank/DDBJ databases">
        <authorList>
            <person name="Feng Z.H.Z."/>
        </authorList>
    </citation>
    <scope>NUCLEOTIDE SEQUENCE</scope>
    <source>
        <strain evidence="2">CBS107.38</strain>
    </source>
</reference>
<evidence type="ECO:0000313" key="2">
    <source>
        <dbReference type="EMBL" id="KAF7680499.1"/>
    </source>
</evidence>
<gene>
    <name evidence="2" type="ORF">GT037_002150</name>
</gene>
<dbReference type="EMBL" id="JAAABM010000002">
    <property type="protein sequence ID" value="KAF7680499.1"/>
    <property type="molecule type" value="Genomic_DNA"/>
</dbReference>
<dbReference type="AlphaFoldDB" id="A0A8H7BAN0"/>
<protein>
    <submittedName>
        <fullName evidence="2">Uncharacterized protein</fullName>
    </submittedName>
</protein>
<reference evidence="2" key="2">
    <citation type="submission" date="2020-08" db="EMBL/GenBank/DDBJ databases">
        <title>Draft Genome Sequence of Cumin Blight Pathogen Alternaria burnsii.</title>
        <authorList>
            <person name="Feng Z."/>
        </authorList>
    </citation>
    <scope>NUCLEOTIDE SEQUENCE</scope>
    <source>
        <strain evidence="2">CBS107.38</strain>
    </source>
</reference>
<dbReference type="RefSeq" id="XP_038790489.1">
    <property type="nucleotide sequence ID" value="XM_038927197.1"/>
</dbReference>
<sequence>MDAHLALHAHVHDYEECEGVCEPNLKSEADEQACLDAVVETRKLAEGEAVEGNRKQRSDGRDFNTKMASNEYVTAVISFSDEATVVKTDKCAEKMATTSVIQNAKAREDKERKKIGHASSELWTESPHFLW</sequence>
<comment type="caution">
    <text evidence="2">The sequence shown here is derived from an EMBL/GenBank/DDBJ whole genome shotgun (WGS) entry which is preliminary data.</text>
</comment>
<proteinExistence type="predicted"/>
<accession>A0A8H7BAN0</accession>
<dbReference type="GeneID" id="62200375"/>
<organism evidence="2 3">
    <name type="scientific">Alternaria burnsii</name>
    <dbReference type="NCBI Taxonomy" id="1187904"/>
    <lineage>
        <taxon>Eukaryota</taxon>
        <taxon>Fungi</taxon>
        <taxon>Dikarya</taxon>
        <taxon>Ascomycota</taxon>
        <taxon>Pezizomycotina</taxon>
        <taxon>Dothideomycetes</taxon>
        <taxon>Pleosporomycetidae</taxon>
        <taxon>Pleosporales</taxon>
        <taxon>Pleosporineae</taxon>
        <taxon>Pleosporaceae</taxon>
        <taxon>Alternaria</taxon>
        <taxon>Alternaria sect. Alternaria</taxon>
    </lineage>
</organism>
<name>A0A8H7BAN0_9PLEO</name>
<evidence type="ECO:0000256" key="1">
    <source>
        <dbReference type="SAM" id="MobiDB-lite"/>
    </source>
</evidence>